<protein>
    <submittedName>
        <fullName evidence="1">Uncharacterized protein</fullName>
    </submittedName>
</protein>
<organism evidence="1">
    <name type="scientific">mine drainage metagenome</name>
    <dbReference type="NCBI Taxonomy" id="410659"/>
    <lineage>
        <taxon>unclassified sequences</taxon>
        <taxon>metagenomes</taxon>
        <taxon>ecological metagenomes</taxon>
    </lineage>
</organism>
<evidence type="ECO:0000313" key="1">
    <source>
        <dbReference type="EMBL" id="OIR12800.1"/>
    </source>
</evidence>
<comment type="caution">
    <text evidence="1">The sequence shown here is derived from an EMBL/GenBank/DDBJ whole genome shotgun (WGS) entry which is preliminary data.</text>
</comment>
<accession>A0A1J5T973</accession>
<gene>
    <name evidence="1" type="ORF">GALL_58670</name>
</gene>
<reference evidence="1" key="1">
    <citation type="submission" date="2016-10" db="EMBL/GenBank/DDBJ databases">
        <title>Sequence of Gallionella enrichment culture.</title>
        <authorList>
            <person name="Poehlein A."/>
            <person name="Muehling M."/>
            <person name="Daniel R."/>
        </authorList>
    </citation>
    <scope>NUCLEOTIDE SEQUENCE</scope>
</reference>
<sequence length="271" mass="31355">MGHIRLKPSKEFIVKIDPKELRNIAVPEDSKLFIQKYITSQNLLDDDNLDIMIVLEDKITFGFDYLHGKTKRLVIEINPVTIFYSNAVMSFGLLQQYRHSLLSQSQEVSQIGKTNTPIDLSHAGIYFQLAINCIINLQATLESFANRIIPEDYHYLDKKGNPVIPTVTYKLYNAVPKIKNIDFQQRKHRKYNLSIDKLIKLRNDIIHLKPSGETNTGYKGVYRDLLNFDYTKAKLAVKTFINFYEPNLIEECSCGNDYYFHPAKKNTQNGL</sequence>
<proteinExistence type="predicted"/>
<dbReference type="EMBL" id="MLJW01000016">
    <property type="protein sequence ID" value="OIR12800.1"/>
    <property type="molecule type" value="Genomic_DNA"/>
</dbReference>
<dbReference type="AlphaFoldDB" id="A0A1J5T973"/>
<name>A0A1J5T973_9ZZZZ</name>